<keyword evidence="1" id="KW-0812">Transmembrane</keyword>
<dbReference type="Proteomes" id="UP000229681">
    <property type="component" value="Unassembled WGS sequence"/>
</dbReference>
<comment type="caution">
    <text evidence="2">The sequence shown here is derived from an EMBL/GenBank/DDBJ whole genome shotgun (WGS) entry which is preliminary data.</text>
</comment>
<accession>A0A2M8PAK1</accession>
<feature type="transmembrane region" description="Helical" evidence="1">
    <location>
        <begin position="34"/>
        <end position="54"/>
    </location>
</feature>
<dbReference type="AlphaFoldDB" id="A0A2M8PAK1"/>
<evidence type="ECO:0000313" key="3">
    <source>
        <dbReference type="Proteomes" id="UP000229681"/>
    </source>
</evidence>
<sequence length="59" mass="5741">MLGALLIALGALAFIGILLLDALRGTLGDFGPAQALALAGSLGLCLLGASLLPLGDRPA</sequence>
<keyword evidence="1" id="KW-1133">Transmembrane helix</keyword>
<evidence type="ECO:0000313" key="2">
    <source>
        <dbReference type="EMBL" id="PJF34576.1"/>
    </source>
</evidence>
<name>A0A2M8PAK1_9CHLR</name>
<reference evidence="2 3" key="1">
    <citation type="submission" date="2017-11" db="EMBL/GenBank/DDBJ databases">
        <title>Evolution of Phototrophy in the Chloroflexi Phylum Driven by Horizontal Gene Transfer.</title>
        <authorList>
            <person name="Ward L.M."/>
            <person name="Hemp J."/>
            <person name="Shih P.M."/>
            <person name="Mcglynn S.E."/>
            <person name="Fischer W."/>
        </authorList>
    </citation>
    <scope>NUCLEOTIDE SEQUENCE [LARGE SCALE GENOMIC DNA]</scope>
    <source>
        <strain evidence="2">JP3_13</strain>
    </source>
</reference>
<organism evidence="2 3">
    <name type="scientific">Candidatus Thermofonsia Clade 1 bacterium</name>
    <dbReference type="NCBI Taxonomy" id="2364210"/>
    <lineage>
        <taxon>Bacteria</taxon>
        <taxon>Bacillati</taxon>
        <taxon>Chloroflexota</taxon>
        <taxon>Candidatus Thermofontia</taxon>
        <taxon>Candidatus Thermofonsia Clade 1</taxon>
    </lineage>
</organism>
<gene>
    <name evidence="2" type="ORF">CUN49_14965</name>
</gene>
<evidence type="ECO:0000256" key="1">
    <source>
        <dbReference type="SAM" id="Phobius"/>
    </source>
</evidence>
<keyword evidence="1" id="KW-0472">Membrane</keyword>
<dbReference type="EMBL" id="PGTM01000336">
    <property type="protein sequence ID" value="PJF34576.1"/>
    <property type="molecule type" value="Genomic_DNA"/>
</dbReference>
<protein>
    <submittedName>
        <fullName evidence="2">Uncharacterized protein</fullName>
    </submittedName>
</protein>
<proteinExistence type="predicted"/>